<reference evidence="6 7" key="1">
    <citation type="journal article" date="2018" name="New Phytol.">
        <title>Phylogenomics of Endogonaceae and evolution of mycorrhizas within Mucoromycota.</title>
        <authorList>
            <person name="Chang Y."/>
            <person name="Desiro A."/>
            <person name="Na H."/>
            <person name="Sandor L."/>
            <person name="Lipzen A."/>
            <person name="Clum A."/>
            <person name="Barry K."/>
            <person name="Grigoriev I.V."/>
            <person name="Martin F.M."/>
            <person name="Stajich J.E."/>
            <person name="Smith M.E."/>
            <person name="Bonito G."/>
            <person name="Spatafora J.W."/>
        </authorList>
    </citation>
    <scope>NUCLEOTIDE SEQUENCE [LARGE SCALE GENOMIC DNA]</scope>
    <source>
        <strain evidence="6 7">AD002</strain>
    </source>
</reference>
<evidence type="ECO:0000256" key="4">
    <source>
        <dbReference type="ARBA" id="ARBA00023002"/>
    </source>
</evidence>
<evidence type="ECO:0000256" key="3">
    <source>
        <dbReference type="ARBA" id="ARBA00022827"/>
    </source>
</evidence>
<protein>
    <recommendedName>
        <fullName evidence="5">FAD-binding domain-containing protein</fullName>
    </recommendedName>
</protein>
<dbReference type="Pfam" id="PF01494">
    <property type="entry name" value="FAD_binding_3"/>
    <property type="match status" value="1"/>
</dbReference>
<feature type="domain" description="FAD-binding" evidence="5">
    <location>
        <begin position="76"/>
        <end position="128"/>
    </location>
</feature>
<dbReference type="Gene3D" id="3.50.50.60">
    <property type="entry name" value="FAD/NAD(P)-binding domain"/>
    <property type="match status" value="1"/>
</dbReference>
<dbReference type="InterPro" id="IPR002938">
    <property type="entry name" value="FAD-bd"/>
</dbReference>
<keyword evidence="7" id="KW-1185">Reference proteome</keyword>
<evidence type="ECO:0000256" key="2">
    <source>
        <dbReference type="ARBA" id="ARBA00022630"/>
    </source>
</evidence>
<dbReference type="PANTHER" id="PTHR43004:SF19">
    <property type="entry name" value="BINDING MONOOXYGENASE, PUTATIVE (JCVI)-RELATED"/>
    <property type="match status" value="1"/>
</dbReference>
<dbReference type="GO" id="GO:0071949">
    <property type="term" value="F:FAD binding"/>
    <property type="evidence" value="ECO:0007669"/>
    <property type="project" value="InterPro"/>
</dbReference>
<dbReference type="InterPro" id="IPR036188">
    <property type="entry name" value="FAD/NAD-bd_sf"/>
</dbReference>
<gene>
    <name evidence="6" type="ORF">BC938DRAFT_482372</name>
</gene>
<name>A0A433QWJ3_9FUNG</name>
<organism evidence="6 7">
    <name type="scientific">Jimgerdemannia flammicorona</name>
    <dbReference type="NCBI Taxonomy" id="994334"/>
    <lineage>
        <taxon>Eukaryota</taxon>
        <taxon>Fungi</taxon>
        <taxon>Fungi incertae sedis</taxon>
        <taxon>Mucoromycota</taxon>
        <taxon>Mucoromycotina</taxon>
        <taxon>Endogonomycetes</taxon>
        <taxon>Endogonales</taxon>
        <taxon>Endogonaceae</taxon>
        <taxon>Jimgerdemannia</taxon>
    </lineage>
</organism>
<evidence type="ECO:0000313" key="6">
    <source>
        <dbReference type="EMBL" id="RUS34105.1"/>
    </source>
</evidence>
<keyword evidence="3" id="KW-0274">FAD</keyword>
<dbReference type="Proteomes" id="UP000274822">
    <property type="component" value="Unassembled WGS sequence"/>
</dbReference>
<accession>A0A433QWJ3</accession>
<dbReference type="EMBL" id="RBNJ01000726">
    <property type="protein sequence ID" value="RUS34105.1"/>
    <property type="molecule type" value="Genomic_DNA"/>
</dbReference>
<comment type="caution">
    <text evidence="6">The sequence shown here is derived from an EMBL/GenBank/DDBJ whole genome shotgun (WGS) entry which is preliminary data.</text>
</comment>
<dbReference type="PANTHER" id="PTHR43004">
    <property type="entry name" value="TRK SYSTEM POTASSIUM UPTAKE PROTEIN"/>
    <property type="match status" value="1"/>
</dbReference>
<sequence length="129" mass="14410">MHFRRTNLGVRHAECMPSRGSGHTADHLGNHLGNHRATPYKWPPRRSISEITTHYQTSFILALLMTQTQSDNNVLDVLVVGAGPVGLLLANELQLYGCKFRIIDKNDVGSIHSKAMGFVARTLETFDNR</sequence>
<evidence type="ECO:0000256" key="1">
    <source>
        <dbReference type="ARBA" id="ARBA00001974"/>
    </source>
</evidence>
<dbReference type="AlphaFoldDB" id="A0A433QWJ3"/>
<evidence type="ECO:0000313" key="7">
    <source>
        <dbReference type="Proteomes" id="UP000274822"/>
    </source>
</evidence>
<dbReference type="InterPro" id="IPR050641">
    <property type="entry name" value="RIFMO-like"/>
</dbReference>
<keyword evidence="4" id="KW-0560">Oxidoreductase</keyword>
<comment type="cofactor">
    <cofactor evidence="1">
        <name>FAD</name>
        <dbReference type="ChEBI" id="CHEBI:57692"/>
    </cofactor>
</comment>
<proteinExistence type="predicted"/>
<dbReference type="GO" id="GO:0016709">
    <property type="term" value="F:oxidoreductase activity, acting on paired donors, with incorporation or reduction of molecular oxygen, NAD(P)H as one donor, and incorporation of one atom of oxygen"/>
    <property type="evidence" value="ECO:0007669"/>
    <property type="project" value="UniProtKB-ARBA"/>
</dbReference>
<keyword evidence="2" id="KW-0285">Flavoprotein</keyword>
<evidence type="ECO:0000259" key="5">
    <source>
        <dbReference type="Pfam" id="PF01494"/>
    </source>
</evidence>
<dbReference type="SUPFAM" id="SSF51905">
    <property type="entry name" value="FAD/NAD(P)-binding domain"/>
    <property type="match status" value="1"/>
</dbReference>